<dbReference type="EMBL" id="CP028161">
    <property type="protein sequence ID" value="AWN67154.1"/>
    <property type="molecule type" value="Genomic_DNA"/>
</dbReference>
<keyword evidence="1" id="KW-0472">Membrane</keyword>
<evidence type="ECO:0000313" key="3">
    <source>
        <dbReference type="Proteomes" id="UP000245919"/>
    </source>
</evidence>
<feature type="transmembrane region" description="Helical" evidence="1">
    <location>
        <begin position="50"/>
        <end position="73"/>
    </location>
</feature>
<proteinExistence type="predicted"/>
<name>A0A2Z3KNQ5_LACLL</name>
<dbReference type="AlphaFoldDB" id="A0A2Z3KNQ5"/>
<dbReference type="Proteomes" id="UP000245919">
    <property type="component" value="Plasmid p14B4"/>
</dbReference>
<reference evidence="2 3" key="1">
    <citation type="submission" date="2018-03" db="EMBL/GenBank/DDBJ databases">
        <title>Genome sequence of Lactococcus lactis strain 14B4 from almond drupe.</title>
        <authorList>
            <person name="Tran T.D."/>
            <person name="McGarvey J.A."/>
            <person name="Huynh S."/>
            <person name="Parker C.T."/>
        </authorList>
    </citation>
    <scope>NUCLEOTIDE SEQUENCE [LARGE SCALE GENOMIC DNA]</scope>
    <source>
        <strain evidence="2 3">14B4</strain>
        <plasmid evidence="3">Plasmid p14b4</plasmid>
    </source>
</reference>
<feature type="transmembrane region" description="Helical" evidence="1">
    <location>
        <begin position="21"/>
        <end position="44"/>
    </location>
</feature>
<dbReference type="InterPro" id="IPR048136">
    <property type="entry name" value="STM3941-like"/>
</dbReference>
<keyword evidence="1" id="KW-0812">Transmembrane</keyword>
<protein>
    <submittedName>
        <fullName evidence="2">Uncharacterized protein</fullName>
    </submittedName>
</protein>
<accession>A0A2Z3KNQ5</accession>
<keyword evidence="2" id="KW-0614">Plasmid</keyword>
<feature type="transmembrane region" description="Helical" evidence="1">
    <location>
        <begin position="223"/>
        <end position="243"/>
    </location>
</feature>
<dbReference type="NCBIfam" id="NF041635">
    <property type="entry name" value="STM3941_fam"/>
    <property type="match status" value="1"/>
</dbReference>
<sequence length="413" mass="48437">MAFNCFFIYNCKMNVKLPLKVYNSFLKILLISLILITISVFLLVTLLSEINVTIIITGLLLLFLGLWILFIGFKNRKTPLITVQDEGLSSQSFKKYGMIPWHEIKNLRYEIVQAGRSTQYYLYVDVFHPEDYQTEKQKAFRKKHPLLDEWRKSFNRLGEDTAFTIPLVNIKRREQTANQIIEVWQERRKIVPEEEMFDNRNQLLNDGIVPAIIKSEDTSNFKYRLWTLLIVLAILLVGFFGYFQKKAKTQNNFMVNKNYLVIDENTKNTEFGFKLYPKITKVPLAFIGNYVDFSDNNSQNKEIDNWKFTFKKMSKEHISDDESFDNKVVRMVTITAIKNSKSKLVFEFKHKEKGKQIGGGDEVTGWDYAQFDNINLTKEGYTATLNYKEDGDIQTVKVLVLEEKDAFHYLKNK</sequence>
<organism evidence="2 3">
    <name type="scientific">Lactococcus lactis subsp. lactis</name>
    <name type="common">Streptococcus lactis</name>
    <dbReference type="NCBI Taxonomy" id="1360"/>
    <lineage>
        <taxon>Bacteria</taxon>
        <taxon>Bacillati</taxon>
        <taxon>Bacillota</taxon>
        <taxon>Bacilli</taxon>
        <taxon>Lactobacillales</taxon>
        <taxon>Streptococcaceae</taxon>
        <taxon>Lactococcus</taxon>
    </lineage>
</organism>
<evidence type="ECO:0000313" key="2">
    <source>
        <dbReference type="EMBL" id="AWN67154.1"/>
    </source>
</evidence>
<evidence type="ECO:0000256" key="1">
    <source>
        <dbReference type="SAM" id="Phobius"/>
    </source>
</evidence>
<geneLocation type="plasmid" evidence="3">
    <name>p14b4</name>
</geneLocation>
<gene>
    <name evidence="2" type="ORF">LL14B4_13075</name>
</gene>
<keyword evidence="1" id="KW-1133">Transmembrane helix</keyword>